<keyword evidence="3 6" id="KW-0812">Transmembrane</keyword>
<dbReference type="eggNOG" id="COG2814">
    <property type="taxonomic scope" value="Bacteria"/>
</dbReference>
<keyword evidence="5 6" id="KW-0472">Membrane</keyword>
<feature type="transmembrane region" description="Helical" evidence="6">
    <location>
        <begin position="191"/>
        <end position="214"/>
    </location>
</feature>
<gene>
    <name evidence="7" type="primary">tet (fragment 3)</name>
    <name evidence="7" type="ordered locus">BT_1631</name>
</gene>
<protein>
    <submittedName>
        <fullName evidence="7">Tetracycline-efflux transporter (Fragment 3)</fullName>
    </submittedName>
</protein>
<dbReference type="GO" id="GO:0016020">
    <property type="term" value="C:membrane"/>
    <property type="evidence" value="ECO:0007669"/>
    <property type="project" value="UniProtKB-SubCell"/>
</dbReference>
<evidence type="ECO:0000256" key="3">
    <source>
        <dbReference type="ARBA" id="ARBA00022692"/>
    </source>
</evidence>
<evidence type="ECO:0000256" key="6">
    <source>
        <dbReference type="SAM" id="Phobius"/>
    </source>
</evidence>
<evidence type="ECO:0000313" key="7">
    <source>
        <dbReference type="EMBL" id="CAK01964.1"/>
    </source>
</evidence>
<dbReference type="PANTHER" id="PTHR23507:SF1">
    <property type="entry name" value="FI18259P1-RELATED"/>
    <property type="match status" value="1"/>
</dbReference>
<dbReference type="PRINTS" id="PR01035">
    <property type="entry name" value="TCRTETA"/>
</dbReference>
<feature type="transmembrane region" description="Helical" evidence="6">
    <location>
        <begin position="158"/>
        <end position="179"/>
    </location>
</feature>
<name>A9IWG0_BART1</name>
<dbReference type="InterPro" id="IPR036259">
    <property type="entry name" value="MFS_trans_sf"/>
</dbReference>
<dbReference type="HOGENOM" id="CLU_1270240_0_0_5"/>
<reference evidence="7 8" key="1">
    <citation type="journal article" date="2007" name="Nat. Genet.">
        <title>Genomic analysis of Bartonella identifies type IV secretion systems as host adaptability factors.</title>
        <authorList>
            <person name="Saenz H.L."/>
            <person name="Engel P."/>
            <person name="Stoeckli M.C."/>
            <person name="Lanz C."/>
            <person name="Raddatz G."/>
            <person name="Vayssier-Taussat M."/>
            <person name="Birtles R."/>
            <person name="Schuster S.C."/>
            <person name="Dehio C."/>
        </authorList>
    </citation>
    <scope>NUCLEOTIDE SEQUENCE [LARGE SCALE GENOMIC DNA]</scope>
    <source>
        <strain evidence="8">DSM 28219 / CCUG 45778 / CIP 105476 / IBS 506</strain>
    </source>
</reference>
<keyword evidence="4 6" id="KW-1133">Transmembrane helix</keyword>
<accession>A9IWG0</accession>
<feature type="transmembrane region" description="Helical" evidence="6">
    <location>
        <begin position="125"/>
        <end position="146"/>
    </location>
</feature>
<dbReference type="SUPFAM" id="SSF103473">
    <property type="entry name" value="MFS general substrate transporter"/>
    <property type="match status" value="1"/>
</dbReference>
<dbReference type="Gene3D" id="1.20.1250.20">
    <property type="entry name" value="MFS general substrate transporter like domains"/>
    <property type="match status" value="1"/>
</dbReference>
<evidence type="ECO:0000256" key="5">
    <source>
        <dbReference type="ARBA" id="ARBA00023136"/>
    </source>
</evidence>
<feature type="transmembrane region" description="Helical" evidence="6">
    <location>
        <begin position="70"/>
        <end position="92"/>
    </location>
</feature>
<dbReference type="KEGG" id="btr:BT_1631"/>
<sequence length="217" mass="24857">MLPETLSLWNRRFFDIKRANPLGAFWQLKQYPMVLWVLLVFFLYWFAESIWLSIWAFIAKECYDWSSFSIGLSYSVFGIGQFIVVVLILPYFSKRWSDWRITIVGLLFAAVAMLGYTFATKGWMVYMVCSCTMLEYLVHAPIRAIASAQVPTNVQGELQGAMTSVVSLSLIFGSVFYVFLFECFTDKNALFYFSGAPFVGGFLLLVVAMAIFALRVR</sequence>
<keyword evidence="8" id="KW-1185">Reference proteome</keyword>
<evidence type="ECO:0000256" key="4">
    <source>
        <dbReference type="ARBA" id="ARBA00022989"/>
    </source>
</evidence>
<dbReference type="PANTHER" id="PTHR23507">
    <property type="entry name" value="ZGC:174356"/>
    <property type="match status" value="1"/>
</dbReference>
<dbReference type="AlphaFoldDB" id="A9IWG0"/>
<evidence type="ECO:0000313" key="8">
    <source>
        <dbReference type="Proteomes" id="UP000001592"/>
    </source>
</evidence>
<dbReference type="Pfam" id="PF07690">
    <property type="entry name" value="MFS_1"/>
    <property type="match status" value="1"/>
</dbReference>
<dbReference type="InterPro" id="IPR011701">
    <property type="entry name" value="MFS"/>
</dbReference>
<dbReference type="InterPro" id="IPR001958">
    <property type="entry name" value="Tet-R_TetA/multi-R_MdtG-like"/>
</dbReference>
<dbReference type="GO" id="GO:0022857">
    <property type="term" value="F:transmembrane transporter activity"/>
    <property type="evidence" value="ECO:0007669"/>
    <property type="project" value="InterPro"/>
</dbReference>
<comment type="subcellular location">
    <subcellularLocation>
        <location evidence="2">Cell membrane</location>
    </subcellularLocation>
    <subcellularLocation>
        <location evidence="1">Membrane</location>
        <topology evidence="1">Multi-pass membrane protein</topology>
    </subcellularLocation>
</comment>
<evidence type="ECO:0000256" key="1">
    <source>
        <dbReference type="ARBA" id="ARBA00004141"/>
    </source>
</evidence>
<dbReference type="Proteomes" id="UP000001592">
    <property type="component" value="Chromosome"/>
</dbReference>
<feature type="transmembrane region" description="Helical" evidence="6">
    <location>
        <begin position="34"/>
        <end position="58"/>
    </location>
</feature>
<organism evidence="7 8">
    <name type="scientific">Bartonella tribocorum (strain DSM 28219 / CCUG 45778 / CIP 105476 / IBS 506)</name>
    <dbReference type="NCBI Taxonomy" id="382640"/>
    <lineage>
        <taxon>Bacteria</taxon>
        <taxon>Pseudomonadati</taxon>
        <taxon>Pseudomonadota</taxon>
        <taxon>Alphaproteobacteria</taxon>
        <taxon>Hyphomicrobiales</taxon>
        <taxon>Bartonellaceae</taxon>
        <taxon>Bartonella</taxon>
    </lineage>
</organism>
<evidence type="ECO:0000256" key="2">
    <source>
        <dbReference type="ARBA" id="ARBA00004236"/>
    </source>
</evidence>
<proteinExistence type="predicted"/>
<feature type="transmembrane region" description="Helical" evidence="6">
    <location>
        <begin position="99"/>
        <end position="119"/>
    </location>
</feature>
<dbReference type="EMBL" id="AM260525">
    <property type="protein sequence ID" value="CAK01964.1"/>
    <property type="molecule type" value="Genomic_DNA"/>
</dbReference>